<feature type="transmembrane region" description="Helical" evidence="10">
    <location>
        <begin position="601"/>
        <end position="623"/>
    </location>
</feature>
<feature type="transmembrane region" description="Helical" evidence="10">
    <location>
        <begin position="635"/>
        <end position="654"/>
    </location>
</feature>
<sequence length="833" mass="93135">MPAMTSTALFVLDLQNGILAHFPDTTAYLERFFALQKTTDTMPADSEKTDSKTASPHFVDVDGSSLEPEVGDVVTTTIHGGVKTTARGNDGYLDAEVGDVLPATADAAVSTPLQLVTKTLDCTDDPSESPYTFRAFVLGLGLAAFGAVIAEIFYFKPQTVTVNAIFLVILAYCFGELTTFIPRWGPVGRFLNPGPFNQKEHVFIVIMANSASVSALGTEQLAVQTLWYNEEPNAASAIFMLLSSQCIGYGIIGLMRNIFIYPTKFVWPLSLPLATTFQSMHLDKALARKRLKVFWAVCIFVMIWEIVPEYIFPLTTGISIFCLANQHSELFTYLFGGSNGDEGMGFLSWCMDWQYVGTSQFVLPLNTLLNQLVGYLLCVTLTIAAYYGNVWNAKNFPFLAQDLFIANGTDTYNQSAILGAHNKVDQAKLAEYGLPWFATSNALSLLTMNMGVTAGVVHIFLWNWSDVGFIFDVFRPSELKKRFDYIKSGAMLRFWKDDGSYPPETYPGTEGDPHFTLMRAYKEAPTWWYHVVLVLAIVIGMICCYQQKTELPWWAFLIAVLLSWFLSIFYAAIYGITGFYYQPTTAVQMIGGYLRPGYPVANMMFTLYGSNGLVQALLMLGDLKLAHYTKLPPRATFLSQMLGSILGAILNWVMMNDIVKEHREVLLSVEGTNLWSGQNVQTYNAQAVAWGGAGDKIFGRHGEYWYVPMGLLFGLFVPLPFYLVHRFFPKLHLNQVNTYIICTWLGWLSVGINSSLLPYFVFGFFAQFYLRRYHPMLFTKWNIIISAAIAGGCAIIIFILTFAVEGGSGTAHNFPQWWGNNMEGNVDHCKYMN</sequence>
<evidence type="ECO:0000256" key="2">
    <source>
        <dbReference type="ARBA" id="ARBA00008807"/>
    </source>
</evidence>
<dbReference type="GO" id="GO:0015031">
    <property type="term" value="P:protein transport"/>
    <property type="evidence" value="ECO:0007669"/>
    <property type="project" value="UniProtKB-KW"/>
</dbReference>
<feature type="region of interest" description="Disordered" evidence="9">
    <location>
        <begin position="40"/>
        <end position="61"/>
    </location>
</feature>
<evidence type="ECO:0000313" key="12">
    <source>
        <dbReference type="Proteomes" id="UP000007796"/>
    </source>
</evidence>
<dbReference type="GO" id="GO:0035673">
    <property type="term" value="F:oligopeptide transmembrane transporter activity"/>
    <property type="evidence" value="ECO:0007669"/>
    <property type="project" value="InterPro"/>
</dbReference>
<name>F0XIR3_GROCL</name>
<dbReference type="Proteomes" id="UP000007796">
    <property type="component" value="Unassembled WGS sequence"/>
</dbReference>
<feature type="transmembrane region" description="Helical" evidence="10">
    <location>
        <begin position="202"/>
        <end position="222"/>
    </location>
</feature>
<dbReference type="GeneID" id="25975024"/>
<evidence type="ECO:0000256" key="1">
    <source>
        <dbReference type="ARBA" id="ARBA00004141"/>
    </source>
</evidence>
<protein>
    <submittedName>
        <fullName evidence="11">Oligopeptide transporter</fullName>
    </submittedName>
</protein>
<dbReference type="EMBL" id="GL629782">
    <property type="protein sequence ID" value="EFX02026.1"/>
    <property type="molecule type" value="Genomic_DNA"/>
</dbReference>
<dbReference type="Pfam" id="PF03169">
    <property type="entry name" value="OPT"/>
    <property type="match status" value="1"/>
</dbReference>
<comment type="subcellular location">
    <subcellularLocation>
        <location evidence="1">Membrane</location>
        <topology evidence="1">Multi-pass membrane protein</topology>
    </subcellularLocation>
</comment>
<dbReference type="eggNOG" id="KOG2262">
    <property type="taxonomic scope" value="Eukaryota"/>
</dbReference>
<dbReference type="RefSeq" id="XP_014171508.1">
    <property type="nucleotide sequence ID" value="XM_014316033.1"/>
</dbReference>
<dbReference type="OrthoDB" id="9986677at2759"/>
<feature type="transmembrane region" description="Helical" evidence="10">
    <location>
        <begin position="293"/>
        <end position="311"/>
    </location>
</feature>
<dbReference type="InterPro" id="IPR004813">
    <property type="entry name" value="OPT"/>
</dbReference>
<feature type="transmembrane region" description="Helical" evidence="10">
    <location>
        <begin position="234"/>
        <end position="255"/>
    </location>
</feature>
<dbReference type="InterPro" id="IPR004648">
    <property type="entry name" value="Oligpept_transpt"/>
</dbReference>
<evidence type="ECO:0000313" key="11">
    <source>
        <dbReference type="EMBL" id="EFX02026.1"/>
    </source>
</evidence>
<evidence type="ECO:0000256" key="5">
    <source>
        <dbReference type="ARBA" id="ARBA00022856"/>
    </source>
</evidence>
<evidence type="ECO:0000256" key="3">
    <source>
        <dbReference type="ARBA" id="ARBA00022448"/>
    </source>
</evidence>
<feature type="transmembrane region" description="Helical" evidence="10">
    <location>
        <begin position="527"/>
        <end position="546"/>
    </location>
</feature>
<reference evidence="11 12" key="1">
    <citation type="journal article" date="2011" name="Proc. Natl. Acad. Sci. U.S.A.">
        <title>Genome and transcriptome analyses of the mountain pine beetle-fungal symbiont Grosmannia clavigera, a lodgepole pine pathogen.</title>
        <authorList>
            <person name="DiGuistini S."/>
            <person name="Wang Y."/>
            <person name="Liao N.Y."/>
            <person name="Taylor G."/>
            <person name="Tanguay P."/>
            <person name="Feau N."/>
            <person name="Henrissat B."/>
            <person name="Chan S.K."/>
            <person name="Hesse-Orce U."/>
            <person name="Alamouti S.M."/>
            <person name="Tsui C.K.M."/>
            <person name="Docking R.T."/>
            <person name="Levasseur A."/>
            <person name="Haridas S."/>
            <person name="Robertson G."/>
            <person name="Birol I."/>
            <person name="Holt R.A."/>
            <person name="Marra M.A."/>
            <person name="Hamelin R.C."/>
            <person name="Hirst M."/>
            <person name="Jones S.J.M."/>
            <person name="Bohlmann J."/>
            <person name="Breuil C."/>
        </authorList>
    </citation>
    <scope>NUCLEOTIDE SEQUENCE [LARGE SCALE GENOMIC DNA]</scope>
    <source>
        <strain evidence="12">kw1407 / UAMH 11150</strain>
    </source>
</reference>
<keyword evidence="7 10" id="KW-1133">Transmembrane helix</keyword>
<keyword evidence="12" id="KW-1185">Reference proteome</keyword>
<feature type="transmembrane region" description="Helical" evidence="10">
    <location>
        <begin position="135"/>
        <end position="155"/>
    </location>
</feature>
<proteinExistence type="inferred from homology"/>
<dbReference type="PANTHER" id="PTHR22601">
    <property type="entry name" value="ISP4 LIKE PROTEIN"/>
    <property type="match status" value="1"/>
</dbReference>
<keyword evidence="3" id="KW-0813">Transport</keyword>
<evidence type="ECO:0000256" key="6">
    <source>
        <dbReference type="ARBA" id="ARBA00022927"/>
    </source>
</evidence>
<dbReference type="HOGENOM" id="CLU_004965_3_0_1"/>
<evidence type="ECO:0000256" key="7">
    <source>
        <dbReference type="ARBA" id="ARBA00022989"/>
    </source>
</evidence>
<keyword evidence="4 10" id="KW-0812">Transmembrane</keyword>
<dbReference type="AlphaFoldDB" id="F0XIR3"/>
<keyword evidence="5" id="KW-0571">Peptide transport</keyword>
<feature type="transmembrane region" description="Helical" evidence="10">
    <location>
        <begin position="736"/>
        <end position="761"/>
    </location>
</feature>
<gene>
    <name evidence="11" type="ORF">CMQ_2075</name>
</gene>
<accession>F0XIR3</accession>
<evidence type="ECO:0000256" key="8">
    <source>
        <dbReference type="ARBA" id="ARBA00023136"/>
    </source>
</evidence>
<keyword evidence="8 10" id="KW-0472">Membrane</keyword>
<comment type="similarity">
    <text evidence="2">Belongs to the oligopeptide OPT transporter family.</text>
</comment>
<feature type="transmembrane region" description="Helical" evidence="10">
    <location>
        <begin position="368"/>
        <end position="387"/>
    </location>
</feature>
<evidence type="ECO:0000256" key="4">
    <source>
        <dbReference type="ARBA" id="ARBA00022692"/>
    </source>
</evidence>
<organism evidence="12">
    <name type="scientific">Grosmannia clavigera (strain kw1407 / UAMH 11150)</name>
    <name type="common">Blue stain fungus</name>
    <name type="synonym">Graphiocladiella clavigera</name>
    <dbReference type="NCBI Taxonomy" id="655863"/>
    <lineage>
        <taxon>Eukaryota</taxon>
        <taxon>Fungi</taxon>
        <taxon>Dikarya</taxon>
        <taxon>Ascomycota</taxon>
        <taxon>Pezizomycotina</taxon>
        <taxon>Sordariomycetes</taxon>
        <taxon>Sordariomycetidae</taxon>
        <taxon>Ophiostomatales</taxon>
        <taxon>Ophiostomataceae</taxon>
        <taxon>Leptographium</taxon>
    </lineage>
</organism>
<evidence type="ECO:0000256" key="10">
    <source>
        <dbReference type="SAM" id="Phobius"/>
    </source>
</evidence>
<dbReference type="NCBIfam" id="TIGR00728">
    <property type="entry name" value="OPT_sfam"/>
    <property type="match status" value="1"/>
</dbReference>
<evidence type="ECO:0000256" key="9">
    <source>
        <dbReference type="SAM" id="MobiDB-lite"/>
    </source>
</evidence>
<keyword evidence="6" id="KW-0653">Protein transport</keyword>
<feature type="transmembrane region" description="Helical" evidence="10">
    <location>
        <begin position="553"/>
        <end position="581"/>
    </location>
</feature>
<feature type="transmembrane region" description="Helical" evidence="10">
    <location>
        <begin position="161"/>
        <end position="181"/>
    </location>
</feature>
<dbReference type="InParanoid" id="F0XIR3"/>
<feature type="transmembrane region" description="Helical" evidence="10">
    <location>
        <begin position="704"/>
        <end position="724"/>
    </location>
</feature>
<feature type="transmembrane region" description="Helical" evidence="10">
    <location>
        <begin position="781"/>
        <end position="804"/>
    </location>
</feature>
<dbReference type="GO" id="GO:0016020">
    <property type="term" value="C:membrane"/>
    <property type="evidence" value="ECO:0007669"/>
    <property type="project" value="UniProtKB-SubCell"/>
</dbReference>